<keyword evidence="1" id="KW-1133">Transmembrane helix</keyword>
<dbReference type="Proteomes" id="UP000547458">
    <property type="component" value="Unassembled WGS sequence"/>
</dbReference>
<accession>A0A846RTK3</accession>
<gene>
    <name evidence="2" type="ORF">BJ994_000687</name>
</gene>
<keyword evidence="3" id="KW-1185">Reference proteome</keyword>
<keyword evidence="1" id="KW-0812">Transmembrane</keyword>
<reference evidence="2 3" key="1">
    <citation type="submission" date="2020-03" db="EMBL/GenBank/DDBJ databases">
        <title>Sequencing the genomes of 1000 actinobacteria strains.</title>
        <authorList>
            <person name="Klenk H.-P."/>
        </authorList>
    </citation>
    <scope>NUCLEOTIDE SEQUENCE [LARGE SCALE GENOMIC DNA]</scope>
    <source>
        <strain evidence="2 3">DSM 16403</strain>
    </source>
</reference>
<feature type="transmembrane region" description="Helical" evidence="1">
    <location>
        <begin position="122"/>
        <end position="145"/>
    </location>
</feature>
<comment type="caution">
    <text evidence="2">The sequence shown here is derived from an EMBL/GenBank/DDBJ whole genome shotgun (WGS) entry which is preliminary data.</text>
</comment>
<feature type="transmembrane region" description="Helical" evidence="1">
    <location>
        <begin position="157"/>
        <end position="182"/>
    </location>
</feature>
<protein>
    <submittedName>
        <fullName evidence="2">Uncharacterized protein</fullName>
    </submittedName>
</protein>
<feature type="transmembrane region" description="Helical" evidence="1">
    <location>
        <begin position="92"/>
        <end position="110"/>
    </location>
</feature>
<feature type="transmembrane region" description="Helical" evidence="1">
    <location>
        <begin position="28"/>
        <end position="48"/>
    </location>
</feature>
<organism evidence="2 3">
    <name type="scientific">Arthrobacter pigmenti</name>
    <dbReference type="NCBI Taxonomy" id="271432"/>
    <lineage>
        <taxon>Bacteria</taxon>
        <taxon>Bacillati</taxon>
        <taxon>Actinomycetota</taxon>
        <taxon>Actinomycetes</taxon>
        <taxon>Micrococcales</taxon>
        <taxon>Micrococcaceae</taxon>
        <taxon>Arthrobacter</taxon>
    </lineage>
</organism>
<dbReference type="AlphaFoldDB" id="A0A846RTK3"/>
<proteinExistence type="predicted"/>
<dbReference type="EMBL" id="JAATJL010000001">
    <property type="protein sequence ID" value="NJC21611.1"/>
    <property type="molecule type" value="Genomic_DNA"/>
</dbReference>
<evidence type="ECO:0000256" key="1">
    <source>
        <dbReference type="SAM" id="Phobius"/>
    </source>
</evidence>
<name>A0A846RTK3_9MICC</name>
<sequence>MSEMRADKRRFSADDAQRGRKVHRRRTLGIIAAGVLAAATLALGWLQLQSVERAIGVQVPDTLVGGYDADYAQAVRDLLSAPIIERYQSVHYLWDLLFPLAFAALIILLVQRFSGGSGLRWIFYAVAVLYAATDIAENFAIEAMFASVEMTASEVSLASFLTTAKFVLFAAAILAFVLSFMLNRSTSRRRAGQ</sequence>
<keyword evidence="1" id="KW-0472">Membrane</keyword>
<evidence type="ECO:0000313" key="3">
    <source>
        <dbReference type="Proteomes" id="UP000547458"/>
    </source>
</evidence>
<evidence type="ECO:0000313" key="2">
    <source>
        <dbReference type="EMBL" id="NJC21611.1"/>
    </source>
</evidence>
<dbReference type="RefSeq" id="WP_167991506.1">
    <property type="nucleotide sequence ID" value="NZ_JAATJL010000001.1"/>
</dbReference>